<protein>
    <submittedName>
        <fullName evidence="1">Uncharacterized protein</fullName>
    </submittedName>
</protein>
<dbReference type="Proteomes" id="UP000002193">
    <property type="component" value="Chromosome"/>
</dbReference>
<accession>Q823K5</accession>
<evidence type="ECO:0000313" key="1">
    <source>
        <dbReference type="EMBL" id="AAP05151.1"/>
    </source>
</evidence>
<dbReference type="EMBL" id="AE015925">
    <property type="protein sequence ID" value="AAP05151.1"/>
    <property type="molecule type" value="Genomic_DNA"/>
</dbReference>
<reference evidence="1 2" key="1">
    <citation type="journal article" date="2003" name="Nucleic Acids Res.">
        <title>Genome sequence of Chlamydophila caviae (Chlamydia psittaci GPIC): examining the role of niche-specific genes in the evolution of the Chlamydiaceae.</title>
        <authorList>
            <person name="Read T.D."/>
            <person name="Myers G.S.A."/>
            <person name="Brunham R.C."/>
            <person name="Nelson W.C."/>
            <person name="Paulsen I.T."/>
            <person name="Heidelberg J.F."/>
            <person name="Holtzapple E.K."/>
            <person name="Khouri H.M."/>
            <person name="Federova N.B."/>
            <person name="Carty H.A."/>
            <person name="Umayam L.A."/>
            <person name="Haft D.H."/>
            <person name="Peterson J.D."/>
            <person name="Beanan M.J."/>
            <person name="White O."/>
            <person name="Salzberg S.L."/>
            <person name="Hsia R.-C."/>
            <person name="McClarty G."/>
            <person name="Rank R.G."/>
            <person name="Bavoil P.M."/>
            <person name="Fraser C.M."/>
        </authorList>
    </citation>
    <scope>NUCLEOTIDE SEQUENCE [LARGE SCALE GENOMIC DNA]</scope>
    <source>
        <strain evidence="2">ATCC VR-813 / DSM 19441 / 03DC25 / GPIC</strain>
    </source>
</reference>
<keyword evidence="2" id="KW-1185">Reference proteome</keyword>
<dbReference type="AlphaFoldDB" id="Q823K5"/>
<dbReference type="STRING" id="227941.CCA_00405"/>
<sequence length="51" mass="5802">MVLSNIPVGLHLVNVLLFLGERKSVLFQIVKRPLNFLGICIYGQKMYSIIL</sequence>
<dbReference type="KEGG" id="cca:CCA_00405"/>
<dbReference type="HOGENOM" id="CLU_3097027_0_0_0"/>
<proteinExistence type="predicted"/>
<evidence type="ECO:0000313" key="2">
    <source>
        <dbReference type="Proteomes" id="UP000002193"/>
    </source>
</evidence>
<organism evidence="1 2">
    <name type="scientific">Chlamydia caviae (strain ATCC VR-813 / DSM 19441 / 03DC25 / GPIC)</name>
    <name type="common">Chlamydophila caviae</name>
    <dbReference type="NCBI Taxonomy" id="227941"/>
    <lineage>
        <taxon>Bacteria</taxon>
        <taxon>Pseudomonadati</taxon>
        <taxon>Chlamydiota</taxon>
        <taxon>Chlamydiia</taxon>
        <taxon>Chlamydiales</taxon>
        <taxon>Chlamydiaceae</taxon>
        <taxon>Chlamydia/Chlamydophila group</taxon>
        <taxon>Chlamydia</taxon>
    </lineage>
</organism>
<name>Q823K5_CHLCV</name>
<gene>
    <name evidence="1" type="ordered locus">CCA_00405</name>
</gene>